<dbReference type="PROSITE" id="PS50931">
    <property type="entry name" value="HTH_LYSR"/>
    <property type="match status" value="1"/>
</dbReference>
<comment type="caution">
    <text evidence="6">The sequence shown here is derived from an EMBL/GenBank/DDBJ whole genome shotgun (WGS) entry which is preliminary data.</text>
</comment>
<evidence type="ECO:0000259" key="5">
    <source>
        <dbReference type="PROSITE" id="PS50931"/>
    </source>
</evidence>
<name>A0ABQ0JRM7_9VIBR</name>
<sequence length="275" mass="31757">MDLNLIVPFLRVYELNSITQAADVLGVTQPAMSATIKRLEQNLNKQLFVRHGRRLQATSEAHALATHFKEIEHQLELALDKPRQFKVYAPEHIVIQLPVIEGVQLIENPLSENVVLDHLRFDKIDMAIESRFKQDKEQSFVYEHIQDINLVYVCRQDHPSIGYSITMEQFSQLEHITLTYWEQQTSGVEKIIGQPLPRKIVKQLTSPNSMLLCVHRSNAICATNKNNPLIEQLGLKVIEIPFEISPIQLDLVYHKKYSSNQQHIKVREQLRALLT</sequence>
<organism evidence="6 7">
    <name type="scientific">Vibrio variabilis</name>
    <dbReference type="NCBI Taxonomy" id="990271"/>
    <lineage>
        <taxon>Bacteria</taxon>
        <taxon>Pseudomonadati</taxon>
        <taxon>Pseudomonadota</taxon>
        <taxon>Gammaproteobacteria</taxon>
        <taxon>Vibrionales</taxon>
        <taxon>Vibrionaceae</taxon>
        <taxon>Vibrio</taxon>
    </lineage>
</organism>
<evidence type="ECO:0000256" key="1">
    <source>
        <dbReference type="ARBA" id="ARBA00009437"/>
    </source>
</evidence>
<dbReference type="PRINTS" id="PR00039">
    <property type="entry name" value="HTHLYSR"/>
</dbReference>
<evidence type="ECO:0000313" key="7">
    <source>
        <dbReference type="Proteomes" id="UP000029223"/>
    </source>
</evidence>
<feature type="domain" description="HTH lysR-type" evidence="5">
    <location>
        <begin position="1"/>
        <end position="58"/>
    </location>
</feature>
<dbReference type="PANTHER" id="PTHR30118:SF6">
    <property type="entry name" value="HTH-TYPE TRANSCRIPTIONAL REGULATOR LEUO"/>
    <property type="match status" value="1"/>
</dbReference>
<keyword evidence="2" id="KW-0805">Transcription regulation</keyword>
<protein>
    <submittedName>
        <fullName evidence="6">Transcriptional regulator LysR family</fullName>
    </submittedName>
</protein>
<dbReference type="InterPro" id="IPR050389">
    <property type="entry name" value="LysR-type_TF"/>
</dbReference>
<dbReference type="SUPFAM" id="SSF46785">
    <property type="entry name" value="Winged helix' DNA-binding domain"/>
    <property type="match status" value="1"/>
</dbReference>
<keyword evidence="7" id="KW-1185">Reference proteome</keyword>
<dbReference type="InterPro" id="IPR036390">
    <property type="entry name" value="WH_DNA-bd_sf"/>
</dbReference>
<dbReference type="EMBL" id="BBMS01000160">
    <property type="protein sequence ID" value="GAL31409.1"/>
    <property type="molecule type" value="Genomic_DNA"/>
</dbReference>
<dbReference type="InterPro" id="IPR036388">
    <property type="entry name" value="WH-like_DNA-bd_sf"/>
</dbReference>
<evidence type="ECO:0000256" key="2">
    <source>
        <dbReference type="ARBA" id="ARBA00023015"/>
    </source>
</evidence>
<evidence type="ECO:0000256" key="4">
    <source>
        <dbReference type="ARBA" id="ARBA00023163"/>
    </source>
</evidence>
<dbReference type="Proteomes" id="UP000029223">
    <property type="component" value="Unassembled WGS sequence"/>
</dbReference>
<evidence type="ECO:0000313" key="6">
    <source>
        <dbReference type="EMBL" id="GAL31409.1"/>
    </source>
</evidence>
<dbReference type="Pfam" id="PF00126">
    <property type="entry name" value="HTH_1"/>
    <property type="match status" value="1"/>
</dbReference>
<evidence type="ECO:0000256" key="3">
    <source>
        <dbReference type="ARBA" id="ARBA00023125"/>
    </source>
</evidence>
<gene>
    <name evidence="6" type="ORF">JCM19239_1371</name>
</gene>
<dbReference type="Gene3D" id="3.40.190.10">
    <property type="entry name" value="Periplasmic binding protein-like II"/>
    <property type="match status" value="2"/>
</dbReference>
<comment type="similarity">
    <text evidence="1">Belongs to the LysR transcriptional regulatory family.</text>
</comment>
<proteinExistence type="inferred from homology"/>
<reference evidence="7" key="1">
    <citation type="submission" date="2014-09" db="EMBL/GenBank/DDBJ databases">
        <title>Vibrio variabilis JCM 19239. (C206) whole genome shotgun sequence.</title>
        <authorList>
            <person name="Sawabe T."/>
            <person name="Meirelles P."/>
            <person name="Nakanishi M."/>
            <person name="Sayaka M."/>
            <person name="Hattori M."/>
            <person name="Ohkuma M."/>
        </authorList>
    </citation>
    <scope>NUCLEOTIDE SEQUENCE [LARGE SCALE GENOMIC DNA]</scope>
    <source>
        <strain evidence="7">JCM 19239</strain>
    </source>
</reference>
<dbReference type="InterPro" id="IPR000847">
    <property type="entry name" value="LysR_HTH_N"/>
</dbReference>
<accession>A0ABQ0JRM7</accession>
<dbReference type="Gene3D" id="1.10.10.10">
    <property type="entry name" value="Winged helix-like DNA-binding domain superfamily/Winged helix DNA-binding domain"/>
    <property type="match status" value="1"/>
</dbReference>
<keyword evidence="3" id="KW-0238">DNA-binding</keyword>
<dbReference type="SUPFAM" id="SSF53850">
    <property type="entry name" value="Periplasmic binding protein-like II"/>
    <property type="match status" value="1"/>
</dbReference>
<keyword evidence="4" id="KW-0804">Transcription</keyword>
<dbReference type="PANTHER" id="PTHR30118">
    <property type="entry name" value="HTH-TYPE TRANSCRIPTIONAL REGULATOR LEUO-RELATED"/>
    <property type="match status" value="1"/>
</dbReference>